<feature type="region of interest" description="Disordered" evidence="1">
    <location>
        <begin position="20"/>
        <end position="41"/>
    </location>
</feature>
<feature type="region of interest" description="Disordered" evidence="1">
    <location>
        <begin position="77"/>
        <end position="113"/>
    </location>
</feature>
<organism evidence="3 4">
    <name type="scientific">Mucilaginibacter myungsuensis</name>
    <dbReference type="NCBI Taxonomy" id="649104"/>
    <lineage>
        <taxon>Bacteria</taxon>
        <taxon>Pseudomonadati</taxon>
        <taxon>Bacteroidota</taxon>
        <taxon>Sphingobacteriia</taxon>
        <taxon>Sphingobacteriales</taxon>
        <taxon>Sphingobacteriaceae</taxon>
        <taxon>Mucilaginibacter</taxon>
    </lineage>
</organism>
<comment type="caution">
    <text evidence="3">The sequence shown here is derived from an EMBL/GenBank/DDBJ whole genome shotgun (WGS) entry which is preliminary data.</text>
</comment>
<gene>
    <name evidence="3" type="ORF">IRJ16_05095</name>
</gene>
<feature type="compositionally biased region" description="Low complexity" evidence="1">
    <location>
        <begin position="91"/>
        <end position="100"/>
    </location>
</feature>
<evidence type="ECO:0000256" key="1">
    <source>
        <dbReference type="SAM" id="MobiDB-lite"/>
    </source>
</evidence>
<name>A0A929PWD5_9SPHI</name>
<evidence type="ECO:0000256" key="2">
    <source>
        <dbReference type="SAM" id="SignalP"/>
    </source>
</evidence>
<accession>A0A929PWD5</accession>
<evidence type="ECO:0000313" key="4">
    <source>
        <dbReference type="Proteomes" id="UP000622475"/>
    </source>
</evidence>
<dbReference type="Proteomes" id="UP000622475">
    <property type="component" value="Unassembled WGS sequence"/>
</dbReference>
<protein>
    <submittedName>
        <fullName evidence="3">Uncharacterized protein</fullName>
    </submittedName>
</protein>
<reference evidence="3" key="1">
    <citation type="submission" date="2020-10" db="EMBL/GenBank/DDBJ databases">
        <title>Mucilaginibacter mali sp. nov., isolated from rhizosphere soil of apple orchard.</title>
        <authorList>
            <person name="Lee J.-S."/>
            <person name="Kim H.S."/>
            <person name="Kim J.-S."/>
        </authorList>
    </citation>
    <scope>NUCLEOTIDE SEQUENCE</scope>
    <source>
        <strain evidence="3">KCTC 22746</strain>
    </source>
</reference>
<sequence length="113" mass="12107">MKKLILILLALSIAPQLMARQGGKTGTDKITNIDTPHLTRPPKAARIEDLISKLPSLPQDTSNNAIRIRMDCRDVFQAGTPGSKLPPPGLTSTNSSTPKKTSGRQKPRTGNGP</sequence>
<feature type="chain" id="PRO_5037895394" evidence="2">
    <location>
        <begin position="20"/>
        <end position="113"/>
    </location>
</feature>
<evidence type="ECO:0000313" key="3">
    <source>
        <dbReference type="EMBL" id="MBE9661250.1"/>
    </source>
</evidence>
<keyword evidence="4" id="KW-1185">Reference proteome</keyword>
<proteinExistence type="predicted"/>
<dbReference type="EMBL" id="JADFFL010000002">
    <property type="protein sequence ID" value="MBE9661250.1"/>
    <property type="molecule type" value="Genomic_DNA"/>
</dbReference>
<keyword evidence="2" id="KW-0732">Signal</keyword>
<dbReference type="RefSeq" id="WP_194110452.1">
    <property type="nucleotide sequence ID" value="NZ_JADFFL010000002.1"/>
</dbReference>
<dbReference type="AlphaFoldDB" id="A0A929PWD5"/>
<feature type="signal peptide" evidence="2">
    <location>
        <begin position="1"/>
        <end position="19"/>
    </location>
</feature>